<comment type="caution">
    <text evidence="5">The sequence shown here is derived from an EMBL/GenBank/DDBJ whole genome shotgun (WGS) entry which is preliminary data.</text>
</comment>
<gene>
    <name evidence="5" type="ORF">Salat_0334200</name>
</gene>
<reference evidence="5" key="2">
    <citation type="journal article" date="2024" name="Plant">
        <title>Genomic evolution and insights into agronomic trait innovations of Sesamum species.</title>
        <authorList>
            <person name="Miao H."/>
            <person name="Wang L."/>
            <person name="Qu L."/>
            <person name="Liu H."/>
            <person name="Sun Y."/>
            <person name="Le M."/>
            <person name="Wang Q."/>
            <person name="Wei S."/>
            <person name="Zheng Y."/>
            <person name="Lin W."/>
            <person name="Duan Y."/>
            <person name="Cao H."/>
            <person name="Xiong S."/>
            <person name="Wang X."/>
            <person name="Wei L."/>
            <person name="Li C."/>
            <person name="Ma Q."/>
            <person name="Ju M."/>
            <person name="Zhao R."/>
            <person name="Li G."/>
            <person name="Mu C."/>
            <person name="Tian Q."/>
            <person name="Mei H."/>
            <person name="Zhang T."/>
            <person name="Gao T."/>
            <person name="Zhang H."/>
        </authorList>
    </citation>
    <scope>NUCLEOTIDE SEQUENCE</scope>
    <source>
        <strain evidence="5">3651</strain>
    </source>
</reference>
<evidence type="ECO:0000313" key="6">
    <source>
        <dbReference type="Proteomes" id="UP001293254"/>
    </source>
</evidence>
<organism evidence="5 6">
    <name type="scientific">Sesamum alatum</name>
    <dbReference type="NCBI Taxonomy" id="300844"/>
    <lineage>
        <taxon>Eukaryota</taxon>
        <taxon>Viridiplantae</taxon>
        <taxon>Streptophyta</taxon>
        <taxon>Embryophyta</taxon>
        <taxon>Tracheophyta</taxon>
        <taxon>Spermatophyta</taxon>
        <taxon>Magnoliopsida</taxon>
        <taxon>eudicotyledons</taxon>
        <taxon>Gunneridae</taxon>
        <taxon>Pentapetalae</taxon>
        <taxon>asterids</taxon>
        <taxon>lamiids</taxon>
        <taxon>Lamiales</taxon>
        <taxon>Pedaliaceae</taxon>
        <taxon>Sesamum</taxon>
    </lineage>
</organism>
<dbReference type="PANTHER" id="PTHR13620:SF100">
    <property type="entry name" value="3'-5' EXONUCLEASE DOMAIN-CONTAINING PROTEIN"/>
    <property type="match status" value="1"/>
</dbReference>
<dbReference type="GO" id="GO:0008408">
    <property type="term" value="F:3'-5' exonuclease activity"/>
    <property type="evidence" value="ECO:0007669"/>
    <property type="project" value="TreeGrafter"/>
</dbReference>
<dbReference type="GO" id="GO:0005634">
    <property type="term" value="C:nucleus"/>
    <property type="evidence" value="ECO:0007669"/>
    <property type="project" value="TreeGrafter"/>
</dbReference>
<feature type="compositionally biased region" description="Low complexity" evidence="3">
    <location>
        <begin position="368"/>
        <end position="378"/>
    </location>
</feature>
<keyword evidence="1" id="KW-0540">Nuclease</keyword>
<protein>
    <submittedName>
        <fullName evidence="5">Uncharacterized protein</fullName>
    </submittedName>
</protein>
<keyword evidence="2" id="KW-0378">Hydrolase</keyword>
<reference evidence="5" key="1">
    <citation type="submission" date="2020-06" db="EMBL/GenBank/DDBJ databases">
        <authorList>
            <person name="Li T."/>
            <person name="Hu X."/>
            <person name="Zhang T."/>
            <person name="Song X."/>
            <person name="Zhang H."/>
            <person name="Dai N."/>
            <person name="Sheng W."/>
            <person name="Hou X."/>
            <person name="Wei L."/>
        </authorList>
    </citation>
    <scope>NUCLEOTIDE SEQUENCE</scope>
    <source>
        <strain evidence="5">3651</strain>
        <tissue evidence="5">Leaf</tissue>
    </source>
</reference>
<keyword evidence="6" id="KW-1185">Reference proteome</keyword>
<dbReference type="SUPFAM" id="SSF53098">
    <property type="entry name" value="Ribonuclease H-like"/>
    <property type="match status" value="1"/>
</dbReference>
<dbReference type="Gene3D" id="3.30.420.10">
    <property type="entry name" value="Ribonuclease H-like superfamily/Ribonuclease H"/>
    <property type="match status" value="1"/>
</dbReference>
<feature type="compositionally biased region" description="Pro residues" evidence="3">
    <location>
        <begin position="379"/>
        <end position="397"/>
    </location>
</feature>
<evidence type="ECO:0000256" key="3">
    <source>
        <dbReference type="SAM" id="MobiDB-lite"/>
    </source>
</evidence>
<keyword evidence="4" id="KW-0812">Transmembrane</keyword>
<dbReference type="AlphaFoldDB" id="A0AAE1Z263"/>
<evidence type="ECO:0000313" key="5">
    <source>
        <dbReference type="EMBL" id="KAK4439993.1"/>
    </source>
</evidence>
<keyword evidence="4" id="KW-0472">Membrane</keyword>
<dbReference type="InterPro" id="IPR012337">
    <property type="entry name" value="RNaseH-like_sf"/>
</dbReference>
<accession>A0AAE1Z263</accession>
<dbReference type="InterPro" id="IPR051132">
    <property type="entry name" value="3-5_Exonuclease_domain"/>
</dbReference>
<keyword evidence="4" id="KW-1133">Transmembrane helix</keyword>
<name>A0AAE1Z263_9LAMI</name>
<dbReference type="GO" id="GO:0005737">
    <property type="term" value="C:cytoplasm"/>
    <property type="evidence" value="ECO:0007669"/>
    <property type="project" value="TreeGrafter"/>
</dbReference>
<dbReference type="EMBL" id="JACGWO010000001">
    <property type="protein sequence ID" value="KAK4439993.1"/>
    <property type="molecule type" value="Genomic_DNA"/>
</dbReference>
<feature type="region of interest" description="Disordered" evidence="3">
    <location>
        <begin position="368"/>
        <end position="422"/>
    </location>
</feature>
<evidence type="ECO:0000256" key="2">
    <source>
        <dbReference type="ARBA" id="ARBA00022801"/>
    </source>
</evidence>
<dbReference type="InterPro" id="IPR036397">
    <property type="entry name" value="RNaseH_sf"/>
</dbReference>
<dbReference type="GO" id="GO:0003676">
    <property type="term" value="F:nucleic acid binding"/>
    <property type="evidence" value="ECO:0007669"/>
    <property type="project" value="InterPro"/>
</dbReference>
<sequence length="422" mass="46926">MAGTVYLRTNHFEVKLEAITFKTKDFASLCKMDFLFPDRKVWDRPPVVGLDVMRHPRDPSILLLLLCFGIGCVILRFGAGEALPAPIHKFFADERIHFVGFGIPEKKDMFPFEALGLQKSKVDIGYLAVKILRDPKYKRWELAGLARKVLGIKRMIGLTEASSFERHERIKCAICQLFITSVIAMGLLGANDRKKTDCSLKKSSFLKNMNSLQLLAEGWFKLPKSKKRKQEPQDRAHVCVGRMDDVHTDSVLMNAKCEARPFVNCFFTEEIPEDDPKDYPSLAKIKVNVSEDDIYDAQVSKGDLGDCVAYEKDDGGAYVEDDCVAYVKNDCVAYIKEKEGNSSDDSLKGVSCTAKKPLKGILKCPSTTLLRSSSTPSNPGTPPSPSNSGTPPSPSTPTNPRAARDALKRANSKGYNVSFKFH</sequence>
<evidence type="ECO:0000256" key="1">
    <source>
        <dbReference type="ARBA" id="ARBA00022722"/>
    </source>
</evidence>
<feature type="transmembrane region" description="Helical" evidence="4">
    <location>
        <begin position="60"/>
        <end position="79"/>
    </location>
</feature>
<evidence type="ECO:0000256" key="4">
    <source>
        <dbReference type="SAM" id="Phobius"/>
    </source>
</evidence>
<dbReference type="PANTHER" id="PTHR13620">
    <property type="entry name" value="3-5 EXONUCLEASE"/>
    <property type="match status" value="1"/>
</dbReference>
<proteinExistence type="predicted"/>
<dbReference type="Proteomes" id="UP001293254">
    <property type="component" value="Unassembled WGS sequence"/>
</dbReference>